<evidence type="ECO:0000313" key="1">
    <source>
        <dbReference type="EMBL" id="OHA54910.1"/>
    </source>
</evidence>
<protein>
    <recommendedName>
        <fullName evidence="3">ParB/Sulfiredoxin domain-containing protein</fullName>
    </recommendedName>
</protein>
<proteinExistence type="predicted"/>
<evidence type="ECO:0000313" key="2">
    <source>
        <dbReference type="Proteomes" id="UP000177575"/>
    </source>
</evidence>
<comment type="caution">
    <text evidence="1">The sequence shown here is derived from an EMBL/GenBank/DDBJ whole genome shotgun (WGS) entry which is preliminary data.</text>
</comment>
<dbReference type="EMBL" id="MHTC01000034">
    <property type="protein sequence ID" value="OHA54910.1"/>
    <property type="molecule type" value="Genomic_DNA"/>
</dbReference>
<evidence type="ECO:0008006" key="3">
    <source>
        <dbReference type="Google" id="ProtNLM"/>
    </source>
</evidence>
<dbReference type="InterPro" id="IPR036086">
    <property type="entry name" value="ParB/Sulfiredoxin_sf"/>
</dbReference>
<gene>
    <name evidence="1" type="ORF">A2388_00595</name>
</gene>
<name>A0A1G2Q2W3_9BACT</name>
<reference evidence="1 2" key="1">
    <citation type="journal article" date="2016" name="Nat. Commun.">
        <title>Thousands of microbial genomes shed light on interconnected biogeochemical processes in an aquifer system.</title>
        <authorList>
            <person name="Anantharaman K."/>
            <person name="Brown C.T."/>
            <person name="Hug L.A."/>
            <person name="Sharon I."/>
            <person name="Castelle C.J."/>
            <person name="Probst A.J."/>
            <person name="Thomas B.C."/>
            <person name="Singh A."/>
            <person name="Wilkins M.J."/>
            <person name="Karaoz U."/>
            <person name="Brodie E.L."/>
            <person name="Williams K.H."/>
            <person name="Hubbard S.S."/>
            <person name="Banfield J.F."/>
        </authorList>
    </citation>
    <scope>NUCLEOTIDE SEQUENCE [LARGE SCALE GENOMIC DNA]</scope>
</reference>
<sequence>MARTQNYKKPPRLLTDAGLSMFVNTVMLRELPLPIIDIEIEKLLWHFDMPVWEKDGTDDWNLRPWEVIRKEDGTMGHQKRILEADISHPIVVTVYNNKYAILDGVHRLAKIYMNGGKIIKAKVIPSEYLGRREFQT</sequence>
<organism evidence="1 2">
    <name type="scientific">Candidatus Veblenbacteria bacterium RIFOXYB1_FULL_43_13</name>
    <dbReference type="NCBI Taxonomy" id="1802426"/>
    <lineage>
        <taxon>Bacteria</taxon>
        <taxon>Candidatus Vebleniibacteriota</taxon>
    </lineage>
</organism>
<dbReference type="Proteomes" id="UP000177575">
    <property type="component" value="Unassembled WGS sequence"/>
</dbReference>
<dbReference type="SUPFAM" id="SSF110849">
    <property type="entry name" value="ParB/Sulfiredoxin"/>
    <property type="match status" value="1"/>
</dbReference>
<dbReference type="AlphaFoldDB" id="A0A1G2Q2W3"/>
<accession>A0A1G2Q2W3</accession>